<proteinExistence type="predicted"/>
<dbReference type="OrthoDB" id="5804279at2759"/>
<reference evidence="2" key="2">
    <citation type="submission" date="2015-01" db="EMBL/GenBank/DDBJ databases">
        <title>Evolutionary Origins and Diversification of the Mycorrhizal Mutualists.</title>
        <authorList>
            <consortium name="DOE Joint Genome Institute"/>
            <consortium name="Mycorrhizal Genomics Consortium"/>
            <person name="Kohler A."/>
            <person name="Kuo A."/>
            <person name="Nagy L.G."/>
            <person name="Floudas D."/>
            <person name="Copeland A."/>
            <person name="Barry K.W."/>
            <person name="Cichocki N."/>
            <person name="Veneault-Fourrey C."/>
            <person name="LaButti K."/>
            <person name="Lindquist E.A."/>
            <person name="Lipzen A."/>
            <person name="Lundell T."/>
            <person name="Morin E."/>
            <person name="Murat C."/>
            <person name="Riley R."/>
            <person name="Ohm R."/>
            <person name="Sun H."/>
            <person name="Tunlid A."/>
            <person name="Henrissat B."/>
            <person name="Grigoriev I.V."/>
            <person name="Hibbett D.S."/>
            <person name="Martin F."/>
        </authorList>
    </citation>
    <scope>NUCLEOTIDE SEQUENCE [LARGE SCALE GENOMIC DNA]</scope>
    <source>
        <strain evidence="2">Ve08.2h10</strain>
    </source>
</reference>
<reference evidence="1 2" key="1">
    <citation type="submission" date="2014-04" db="EMBL/GenBank/DDBJ databases">
        <authorList>
            <consortium name="DOE Joint Genome Institute"/>
            <person name="Kuo A."/>
            <person name="Kohler A."/>
            <person name="Jargeat P."/>
            <person name="Nagy L.G."/>
            <person name="Floudas D."/>
            <person name="Copeland A."/>
            <person name="Barry K.W."/>
            <person name="Cichocki N."/>
            <person name="Veneault-Fourrey C."/>
            <person name="LaButti K."/>
            <person name="Lindquist E.A."/>
            <person name="Lipzen A."/>
            <person name="Lundell T."/>
            <person name="Morin E."/>
            <person name="Murat C."/>
            <person name="Sun H."/>
            <person name="Tunlid A."/>
            <person name="Henrissat B."/>
            <person name="Grigoriev I.V."/>
            <person name="Hibbett D.S."/>
            <person name="Martin F."/>
            <person name="Nordberg H.P."/>
            <person name="Cantor M.N."/>
            <person name="Hua S.X."/>
        </authorList>
    </citation>
    <scope>NUCLEOTIDE SEQUENCE [LARGE SCALE GENOMIC DNA]</scope>
    <source>
        <strain evidence="1 2">Ve08.2h10</strain>
    </source>
</reference>
<gene>
    <name evidence="1" type="ORF">PAXRUDRAFT_827280</name>
</gene>
<evidence type="ECO:0008006" key="3">
    <source>
        <dbReference type="Google" id="ProtNLM"/>
    </source>
</evidence>
<dbReference type="HOGENOM" id="CLU_155989_0_0_1"/>
<evidence type="ECO:0000313" key="2">
    <source>
        <dbReference type="Proteomes" id="UP000054538"/>
    </source>
</evidence>
<accession>A0A0D0DQZ5</accession>
<organism evidence="1 2">
    <name type="scientific">Paxillus rubicundulus Ve08.2h10</name>
    <dbReference type="NCBI Taxonomy" id="930991"/>
    <lineage>
        <taxon>Eukaryota</taxon>
        <taxon>Fungi</taxon>
        <taxon>Dikarya</taxon>
        <taxon>Basidiomycota</taxon>
        <taxon>Agaricomycotina</taxon>
        <taxon>Agaricomycetes</taxon>
        <taxon>Agaricomycetidae</taxon>
        <taxon>Boletales</taxon>
        <taxon>Paxilineae</taxon>
        <taxon>Paxillaceae</taxon>
        <taxon>Paxillus</taxon>
    </lineage>
</organism>
<dbReference type="InParanoid" id="A0A0D0DQZ5"/>
<dbReference type="SUPFAM" id="SSF103107">
    <property type="entry name" value="Hypothetical protein c14orf129, hspc210"/>
    <property type="match status" value="1"/>
</dbReference>
<dbReference type="Proteomes" id="UP000054538">
    <property type="component" value="Unassembled WGS sequence"/>
</dbReference>
<sequence>MSVPHWMSRLYNRVSKGWRPNFQATDNMTSSSSSFYYNELRRALSEQSFGLTRYDVARQYTAHEASAFVTLLEGTTLKVSLNARGYRFDGGQTLESIEGLLQSVSPMYLQKRRDTLFAKLQDLQ</sequence>
<name>A0A0D0DQZ5_9AGAM</name>
<dbReference type="Gene3D" id="3.30.2280.10">
    <property type="entry name" value="Hypothetical protein (hspc210)"/>
    <property type="match status" value="1"/>
</dbReference>
<keyword evidence="2" id="KW-1185">Reference proteome</keyword>
<dbReference type="AlphaFoldDB" id="A0A0D0DQZ5"/>
<protein>
    <recommendedName>
        <fullName evidence="3">GSKIP domain-containing protein</fullName>
    </recommendedName>
</protein>
<dbReference type="InterPro" id="IPR023231">
    <property type="entry name" value="GSKIP_dom_sf"/>
</dbReference>
<evidence type="ECO:0000313" key="1">
    <source>
        <dbReference type="EMBL" id="KIK95163.1"/>
    </source>
</evidence>
<dbReference type="EMBL" id="KN825060">
    <property type="protein sequence ID" value="KIK95163.1"/>
    <property type="molecule type" value="Genomic_DNA"/>
</dbReference>